<evidence type="ECO:0000313" key="8">
    <source>
        <dbReference type="Proteomes" id="UP000295122"/>
    </source>
</evidence>
<feature type="domain" description="Polyphosphate kinase-2-related" evidence="6">
    <location>
        <begin position="38"/>
        <end position="262"/>
    </location>
</feature>
<comment type="similarity">
    <text evidence="1">Belongs to the polyphosphate kinase 2 (PPK2) family. Class I subfamily.</text>
</comment>
<dbReference type="InterPro" id="IPR022488">
    <property type="entry name" value="PPK2-related"/>
</dbReference>
<dbReference type="InterPro" id="IPR016898">
    <property type="entry name" value="Polyphosphate_phosphotransfera"/>
</dbReference>
<evidence type="ECO:0000256" key="3">
    <source>
        <dbReference type="ARBA" id="ARBA00022777"/>
    </source>
</evidence>
<accession>A0A4R7C8P2</accession>
<gene>
    <name evidence="7" type="ORF">EV668_2040</name>
</gene>
<dbReference type="EMBL" id="SNZR01000011">
    <property type="protein sequence ID" value="TDR94751.1"/>
    <property type="molecule type" value="Genomic_DNA"/>
</dbReference>
<dbReference type="Gene3D" id="3.40.50.300">
    <property type="entry name" value="P-loop containing nucleotide triphosphate hydrolases"/>
    <property type="match status" value="1"/>
</dbReference>
<dbReference type="PANTHER" id="PTHR34383:SF3">
    <property type="entry name" value="POLYPHOSPHATE:AMP PHOSPHOTRANSFERASE"/>
    <property type="match status" value="1"/>
</dbReference>
<dbReference type="AlphaFoldDB" id="A0A4R7C8P2"/>
<dbReference type="PIRSF" id="PIRSF028756">
    <property type="entry name" value="PPK2_prd"/>
    <property type="match status" value="1"/>
</dbReference>
<evidence type="ECO:0000313" key="7">
    <source>
        <dbReference type="EMBL" id="TDR94751.1"/>
    </source>
</evidence>
<evidence type="ECO:0000259" key="6">
    <source>
        <dbReference type="Pfam" id="PF03976"/>
    </source>
</evidence>
<dbReference type="PANTHER" id="PTHR34383">
    <property type="entry name" value="POLYPHOSPHATE:AMP PHOSPHOTRANSFERASE-RELATED"/>
    <property type="match status" value="1"/>
</dbReference>
<keyword evidence="4" id="KW-0066">ATP synthesis</keyword>
<evidence type="ECO:0000256" key="4">
    <source>
        <dbReference type="ARBA" id="ARBA00023310"/>
    </source>
</evidence>
<dbReference type="OrthoDB" id="9775224at2"/>
<name>A0A4R7C8P2_9HYPH</name>
<dbReference type="InterPro" id="IPR022300">
    <property type="entry name" value="PPK2-rel_1"/>
</dbReference>
<dbReference type="SUPFAM" id="SSF52540">
    <property type="entry name" value="P-loop containing nucleoside triphosphate hydrolases"/>
    <property type="match status" value="1"/>
</dbReference>
<dbReference type="RefSeq" id="WP_133769615.1">
    <property type="nucleotide sequence ID" value="NZ_SNZR01000011.1"/>
</dbReference>
<reference evidence="7 8" key="1">
    <citation type="submission" date="2019-03" db="EMBL/GenBank/DDBJ databases">
        <title>Genomic Encyclopedia of Type Strains, Phase IV (KMG-IV): sequencing the most valuable type-strain genomes for metagenomic binning, comparative biology and taxonomic classification.</title>
        <authorList>
            <person name="Goeker M."/>
        </authorList>
    </citation>
    <scope>NUCLEOTIDE SEQUENCE [LARGE SCALE GENOMIC DNA]</scope>
    <source>
        <strain evidence="7 8">DSM 25903</strain>
    </source>
</reference>
<dbReference type="Proteomes" id="UP000295122">
    <property type="component" value="Unassembled WGS sequence"/>
</dbReference>
<evidence type="ECO:0000256" key="2">
    <source>
        <dbReference type="ARBA" id="ARBA00022679"/>
    </source>
</evidence>
<proteinExistence type="inferred from homology"/>
<evidence type="ECO:0000256" key="5">
    <source>
        <dbReference type="ARBA" id="ARBA00024500"/>
    </source>
</evidence>
<dbReference type="InterPro" id="IPR027417">
    <property type="entry name" value="P-loop_NTPase"/>
</dbReference>
<evidence type="ECO:0000256" key="1">
    <source>
        <dbReference type="ARBA" id="ARBA00009924"/>
    </source>
</evidence>
<comment type="caution">
    <text evidence="7">The sequence shown here is derived from an EMBL/GenBank/DDBJ whole genome shotgun (WGS) entry which is preliminary data.</text>
</comment>
<keyword evidence="3" id="KW-0418">Kinase</keyword>
<dbReference type="Pfam" id="PF03976">
    <property type="entry name" value="PPK2"/>
    <property type="match status" value="1"/>
</dbReference>
<dbReference type="GO" id="GO:0006754">
    <property type="term" value="P:ATP biosynthetic process"/>
    <property type="evidence" value="ECO:0007669"/>
    <property type="project" value="UniProtKB-KW"/>
</dbReference>
<dbReference type="GO" id="GO:0008976">
    <property type="term" value="F:polyphosphate kinase activity"/>
    <property type="evidence" value="ECO:0007669"/>
    <property type="project" value="InterPro"/>
</dbReference>
<comment type="catalytic activity">
    <reaction evidence="5">
        <text>[phosphate](n) + ATP = [phosphate](n+1) + ADP</text>
        <dbReference type="Rhea" id="RHEA:19573"/>
        <dbReference type="Rhea" id="RHEA-COMP:9859"/>
        <dbReference type="Rhea" id="RHEA-COMP:14280"/>
        <dbReference type="ChEBI" id="CHEBI:16838"/>
        <dbReference type="ChEBI" id="CHEBI:30616"/>
        <dbReference type="ChEBI" id="CHEBI:456216"/>
    </reaction>
    <physiologicalReaction direction="right-to-left" evidence="5">
        <dbReference type="Rhea" id="RHEA:19575"/>
    </physiologicalReaction>
</comment>
<protein>
    <submittedName>
        <fullName evidence="7">PPK2 family polyphosphate:nucleotide phosphotransferase</fullName>
    </submittedName>
</protein>
<keyword evidence="8" id="KW-1185">Reference proteome</keyword>
<dbReference type="NCBIfam" id="TIGR03709">
    <property type="entry name" value="PPK2_rel_1"/>
    <property type="match status" value="1"/>
</dbReference>
<sequence>MKSVTQRARDLRRRFHVKPHAAVDLEALDPAETSHVGDKETAKAQTEEDALAIDALQDRLFAEGRRALLVILQGMDTSGKDGTTRAVFGRTGPLGVSVTSFKKPSEVELSHDFLWRVHKACPQRGTIGIFNRSQYEDVLIGRVRKLASREVIEHRYEQINAFEDMISSSTHIVKFMLHISKDEQKERLQSRLDNPDKNWKFDPSDVAERKLWDDYLRAYETMLQRCSTAIAPWYVIPADKKWARNAAVATIVRATLEEMDPQYPKVDFDPAAITID</sequence>
<dbReference type="GO" id="GO:0006797">
    <property type="term" value="P:polyphosphate metabolic process"/>
    <property type="evidence" value="ECO:0007669"/>
    <property type="project" value="InterPro"/>
</dbReference>
<keyword evidence="2 7" id="KW-0808">Transferase</keyword>
<organism evidence="7 8">
    <name type="scientific">Enterovirga rhinocerotis</name>
    <dbReference type="NCBI Taxonomy" id="1339210"/>
    <lineage>
        <taxon>Bacteria</taxon>
        <taxon>Pseudomonadati</taxon>
        <taxon>Pseudomonadota</taxon>
        <taxon>Alphaproteobacteria</taxon>
        <taxon>Hyphomicrobiales</taxon>
        <taxon>Methylobacteriaceae</taxon>
        <taxon>Enterovirga</taxon>
    </lineage>
</organism>